<dbReference type="RefSeq" id="WP_079059475.1">
    <property type="nucleotide sequence ID" value="NZ_CP108856.1"/>
</dbReference>
<comment type="caution">
    <text evidence="2">The sequence shown here is derived from an EMBL/GenBank/DDBJ whole genome shotgun (WGS) entry which is preliminary data.</text>
</comment>
<sequence length="294" mass="32311">MGLRAKPTYRQRRFGAEIRKLREQAGLTVGEGAAVMGMRQSHISNVESGRTGLSPERVRALAGAGGSEDSTFVDALVAMGQASGKGWWTEYRDRVRPSLLDVAELEAGARALHCYEPMFVPGLLQTPEYAAAIHRAGYVRTSRQEDDLAIEFRLKRQQVLLGESAPRLHAVVHEAALRSTLGSPRLMRSQLLRLIELSRLPNVTLQIMPFDGPVPFGTSFSLVGPEVWELSTVIVGHVEKSFYLDDRNDLARYGDAFAKVCEVALPPVDATVLPEAHGAKDSLGLIQRLLYPLL</sequence>
<dbReference type="SMART" id="SM00530">
    <property type="entry name" value="HTH_XRE"/>
    <property type="match status" value="1"/>
</dbReference>
<dbReference type="Proteomes" id="UP001354649">
    <property type="component" value="Unassembled WGS sequence"/>
</dbReference>
<feature type="domain" description="HTH cro/C1-type" evidence="1">
    <location>
        <begin position="18"/>
        <end position="72"/>
    </location>
</feature>
<dbReference type="EMBL" id="JAZBJQ010000012">
    <property type="protein sequence ID" value="MEE4585203.1"/>
    <property type="molecule type" value="Genomic_DNA"/>
</dbReference>
<dbReference type="InterPro" id="IPR043917">
    <property type="entry name" value="DUF5753"/>
</dbReference>
<protein>
    <submittedName>
        <fullName evidence="2">Helix-turn-helix transcriptional regulator</fullName>
    </submittedName>
</protein>
<evidence type="ECO:0000313" key="3">
    <source>
        <dbReference type="Proteomes" id="UP001354649"/>
    </source>
</evidence>
<dbReference type="InterPro" id="IPR001387">
    <property type="entry name" value="Cro/C1-type_HTH"/>
</dbReference>
<gene>
    <name evidence="2" type="ORF">V2K49_18900</name>
</gene>
<dbReference type="Gene3D" id="1.10.260.40">
    <property type="entry name" value="lambda repressor-like DNA-binding domains"/>
    <property type="match status" value="1"/>
</dbReference>
<dbReference type="SUPFAM" id="SSF47413">
    <property type="entry name" value="lambda repressor-like DNA-binding domains"/>
    <property type="match status" value="1"/>
</dbReference>
<dbReference type="Pfam" id="PF13560">
    <property type="entry name" value="HTH_31"/>
    <property type="match status" value="1"/>
</dbReference>
<proteinExistence type="predicted"/>
<accession>A0ABD5J9Z5</accession>
<evidence type="ECO:0000259" key="1">
    <source>
        <dbReference type="PROSITE" id="PS50943"/>
    </source>
</evidence>
<dbReference type="CDD" id="cd00093">
    <property type="entry name" value="HTH_XRE"/>
    <property type="match status" value="1"/>
</dbReference>
<reference evidence="2 3" key="1">
    <citation type="submission" date="2023-11" db="EMBL/GenBank/DDBJ databases">
        <title>30 novel species of actinomycetes from the DSMZ collection.</title>
        <authorList>
            <person name="Nouioui I."/>
        </authorList>
    </citation>
    <scope>NUCLEOTIDE SEQUENCE [LARGE SCALE GENOMIC DNA]</scope>
    <source>
        <strain evidence="2 3">DSM 41602</strain>
    </source>
</reference>
<dbReference type="AlphaFoldDB" id="A0ABD5J9Z5"/>
<dbReference type="InterPro" id="IPR010982">
    <property type="entry name" value="Lambda_DNA-bd_dom_sf"/>
</dbReference>
<dbReference type="Pfam" id="PF19054">
    <property type="entry name" value="DUF5753"/>
    <property type="match status" value="1"/>
</dbReference>
<dbReference type="PROSITE" id="PS50943">
    <property type="entry name" value="HTH_CROC1"/>
    <property type="match status" value="1"/>
</dbReference>
<dbReference type="GeneID" id="97433884"/>
<evidence type="ECO:0000313" key="2">
    <source>
        <dbReference type="EMBL" id="MEE4585203.1"/>
    </source>
</evidence>
<name>A0ABD5J9Z5_9ACTN</name>
<organism evidence="2 3">
    <name type="scientific">Streptomyces antimycoticus</name>
    <dbReference type="NCBI Taxonomy" id="68175"/>
    <lineage>
        <taxon>Bacteria</taxon>
        <taxon>Bacillati</taxon>
        <taxon>Actinomycetota</taxon>
        <taxon>Actinomycetes</taxon>
        <taxon>Kitasatosporales</taxon>
        <taxon>Streptomycetaceae</taxon>
        <taxon>Streptomyces</taxon>
        <taxon>Streptomyces violaceusniger group</taxon>
    </lineage>
</organism>